<evidence type="ECO:0000256" key="3">
    <source>
        <dbReference type="ARBA" id="ARBA00023242"/>
    </source>
</evidence>
<accession>A0A9N8VWB3</accession>
<feature type="domain" description="Sas10 C-terminal" evidence="5">
    <location>
        <begin position="150"/>
        <end position="222"/>
    </location>
</feature>
<evidence type="ECO:0000256" key="1">
    <source>
        <dbReference type="ARBA" id="ARBA00004123"/>
    </source>
</evidence>
<keyword evidence="3" id="KW-0539">Nucleus</keyword>
<feature type="region of interest" description="Disordered" evidence="4">
    <location>
        <begin position="1"/>
        <end position="23"/>
    </location>
</feature>
<keyword evidence="7" id="KW-1185">Reference proteome</keyword>
<dbReference type="OrthoDB" id="1924577at2759"/>
<organism evidence="6 7">
    <name type="scientific">Paraglomus brasilianum</name>
    <dbReference type="NCBI Taxonomy" id="144538"/>
    <lineage>
        <taxon>Eukaryota</taxon>
        <taxon>Fungi</taxon>
        <taxon>Fungi incertae sedis</taxon>
        <taxon>Mucoromycota</taxon>
        <taxon>Glomeromycotina</taxon>
        <taxon>Glomeromycetes</taxon>
        <taxon>Paraglomerales</taxon>
        <taxon>Paraglomeraceae</taxon>
        <taxon>Paraglomus</taxon>
    </lineage>
</organism>
<sequence>MGRRKSNYLSLKKSKQEFETGSKKYDNREISQIKAIRTYEDLEGDAEDQFMKERDKVLLEDDLYADGKSTNSLYGMQLRINRMSEEDFIDDIWTTDVSDQSQVVLTFADLVQNSSNSTTSLAEEQMSTSMDTHSSIGTPKHNDAELLPETAKRAINYQIMKNKGLTPTRKKEQRNPRVKHRKKFERAKKRIKSIKRVVAPKVGPYAGELTGIKTNLSRSIKFK</sequence>
<feature type="compositionally biased region" description="Basic and acidic residues" evidence="4">
    <location>
        <begin position="14"/>
        <end position="23"/>
    </location>
</feature>
<dbReference type="PANTHER" id="PTHR13237">
    <property type="entry name" value="SOMETHING ABOUT SILENCING PROTEIN 10-RELATED"/>
    <property type="match status" value="1"/>
</dbReference>
<proteinExistence type="inferred from homology"/>
<name>A0A9N8VWB3_9GLOM</name>
<comment type="caution">
    <text evidence="6">The sequence shown here is derived from an EMBL/GenBank/DDBJ whole genome shotgun (WGS) entry which is preliminary data.</text>
</comment>
<protein>
    <submittedName>
        <fullName evidence="6">9923_t:CDS:1</fullName>
    </submittedName>
</protein>
<evidence type="ECO:0000313" key="7">
    <source>
        <dbReference type="Proteomes" id="UP000789739"/>
    </source>
</evidence>
<evidence type="ECO:0000256" key="2">
    <source>
        <dbReference type="ARBA" id="ARBA00010979"/>
    </source>
</evidence>
<dbReference type="AlphaFoldDB" id="A0A9N8VWB3"/>
<dbReference type="PANTHER" id="PTHR13237:SF8">
    <property type="entry name" value="SOMETHING ABOUT SILENCING PROTEIN 10"/>
    <property type="match status" value="1"/>
</dbReference>
<comment type="subcellular location">
    <subcellularLocation>
        <location evidence="1">Nucleus</location>
    </subcellularLocation>
</comment>
<dbReference type="EMBL" id="CAJVPI010000055">
    <property type="protein sequence ID" value="CAG8468615.1"/>
    <property type="molecule type" value="Genomic_DNA"/>
</dbReference>
<evidence type="ECO:0000256" key="4">
    <source>
        <dbReference type="SAM" id="MobiDB-lite"/>
    </source>
</evidence>
<dbReference type="GO" id="GO:0000462">
    <property type="term" value="P:maturation of SSU-rRNA from tricistronic rRNA transcript (SSU-rRNA, 5.8S rRNA, LSU-rRNA)"/>
    <property type="evidence" value="ECO:0007669"/>
    <property type="project" value="TreeGrafter"/>
</dbReference>
<dbReference type="GO" id="GO:0032040">
    <property type="term" value="C:small-subunit processome"/>
    <property type="evidence" value="ECO:0007669"/>
    <property type="project" value="TreeGrafter"/>
</dbReference>
<dbReference type="InterPro" id="IPR018972">
    <property type="entry name" value="Sas10_C_dom"/>
</dbReference>
<evidence type="ECO:0000313" key="6">
    <source>
        <dbReference type="EMBL" id="CAG8468615.1"/>
    </source>
</evidence>
<dbReference type="Proteomes" id="UP000789739">
    <property type="component" value="Unassembled WGS sequence"/>
</dbReference>
<evidence type="ECO:0000259" key="5">
    <source>
        <dbReference type="Pfam" id="PF09368"/>
    </source>
</evidence>
<gene>
    <name evidence="6" type="ORF">PBRASI_LOCUS958</name>
</gene>
<dbReference type="Pfam" id="PF09368">
    <property type="entry name" value="Sas10"/>
    <property type="match status" value="1"/>
</dbReference>
<reference evidence="6" key="1">
    <citation type="submission" date="2021-06" db="EMBL/GenBank/DDBJ databases">
        <authorList>
            <person name="Kallberg Y."/>
            <person name="Tangrot J."/>
            <person name="Rosling A."/>
        </authorList>
    </citation>
    <scope>NUCLEOTIDE SEQUENCE</scope>
    <source>
        <strain evidence="6">BR232B</strain>
    </source>
</reference>
<comment type="similarity">
    <text evidence="2">Belongs to the SAS10 family.</text>
</comment>